<dbReference type="KEGG" id="abra:BN85313090"/>
<dbReference type="InterPro" id="IPR027396">
    <property type="entry name" value="DsrEFH-like"/>
</dbReference>
<dbReference type="SUPFAM" id="SSF75169">
    <property type="entry name" value="DsrEFH-like"/>
    <property type="match status" value="1"/>
</dbReference>
<proteinExistence type="predicted"/>
<dbReference type="EMBL" id="FO681348">
    <property type="protein sequence ID" value="CCV66330.1"/>
    <property type="molecule type" value="Genomic_DNA"/>
</dbReference>
<dbReference type="Gene3D" id="3.40.1260.10">
    <property type="entry name" value="DsrEFH-like"/>
    <property type="match status" value="1"/>
</dbReference>
<accession>U4KPM5</accession>
<reference evidence="1 2" key="1">
    <citation type="journal article" date="2013" name="J. Mol. Microbiol. Biotechnol.">
        <title>Analysis of the Complete Genomes of Acholeplasma brassicae , A. palmae and A. laidlawii and Their Comparison to the Obligate Parasites from ' Candidatus Phytoplasma'.</title>
        <authorList>
            <person name="Kube M."/>
            <person name="Siewert C."/>
            <person name="Migdoll A.M."/>
            <person name="Duduk B."/>
            <person name="Holz S."/>
            <person name="Rabus R."/>
            <person name="Seemuller E."/>
            <person name="Mitrovic J."/>
            <person name="Muller I."/>
            <person name="Buttner C."/>
            <person name="Reinhardt R."/>
        </authorList>
    </citation>
    <scope>NUCLEOTIDE SEQUENCE [LARGE SCALE GENOMIC DNA]</scope>
    <source>
        <strain evidence="2">0502</strain>
    </source>
</reference>
<dbReference type="RefSeq" id="WP_030005190.1">
    <property type="nucleotide sequence ID" value="NC_022549.1"/>
</dbReference>
<organism evidence="1 2">
    <name type="scientific">Acholeplasma brassicae</name>
    <dbReference type="NCBI Taxonomy" id="61635"/>
    <lineage>
        <taxon>Bacteria</taxon>
        <taxon>Bacillati</taxon>
        <taxon>Mycoplasmatota</taxon>
        <taxon>Mollicutes</taxon>
        <taxon>Acholeplasmatales</taxon>
        <taxon>Acholeplasmataceae</taxon>
        <taxon>Acholeplasma</taxon>
    </lineage>
</organism>
<evidence type="ECO:0000313" key="2">
    <source>
        <dbReference type="Proteomes" id="UP000032737"/>
    </source>
</evidence>
<dbReference type="AlphaFoldDB" id="U4KPM5"/>
<sequence length="101" mass="11647">MKVLFHIDEMEKWNLLNANLRNILEKDSNLSVSVVSNADSVAYFMSEECTLDERIKYHVCLNSLKQRGYDRKEISNQVVIVDSGVYEIALLQSLGYSYIKP</sequence>
<evidence type="ECO:0000313" key="1">
    <source>
        <dbReference type="EMBL" id="CCV66330.1"/>
    </source>
</evidence>
<name>U4KPM5_9MOLU</name>
<protein>
    <submittedName>
        <fullName evidence="1">Uncharacterized protein</fullName>
    </submittedName>
</protein>
<dbReference type="HOGENOM" id="CLU_127515_3_1_14"/>
<dbReference type="Proteomes" id="UP000032737">
    <property type="component" value="Chromosome"/>
</dbReference>
<gene>
    <name evidence="1" type="ORF">BN85313090</name>
</gene>
<dbReference type="OrthoDB" id="678766at2"/>
<dbReference type="STRING" id="61635.BN85313090"/>
<keyword evidence="2" id="KW-1185">Reference proteome</keyword>